<evidence type="ECO:0000256" key="2">
    <source>
        <dbReference type="SAM" id="Phobius"/>
    </source>
</evidence>
<evidence type="ECO:0000313" key="5">
    <source>
        <dbReference type="Proteomes" id="UP001497497"/>
    </source>
</evidence>
<gene>
    <name evidence="4" type="ORF">GSLYS_00014728001</name>
</gene>
<sequence length="224" mass="24971">MGKTTLYLINVSIAALVAAVSFVSGQRVVRICRDSDIEILSIQGVQIENYPKSRVELHLAERMHHNKPLFFLQFDFKTRARNGVLFYGTTKGKPSEILALFLVDGELRYKMRCPTLEAEVFVSSKKKVPLNDGRWHTVFYSLKFGEHSHKADITIDGHSGSPKQFGVSCSPLSSIIMGGATRDDLINIDELRQIPGHFEGCIRSVNISVPLNIPPKYHAVSICG</sequence>
<comment type="caution">
    <text evidence="1">Lacks conserved residue(s) required for the propagation of feature annotation.</text>
</comment>
<dbReference type="InterPro" id="IPR050372">
    <property type="entry name" value="Neurexin-related_CASP"/>
</dbReference>
<evidence type="ECO:0000313" key="4">
    <source>
        <dbReference type="EMBL" id="CAL1541086.1"/>
    </source>
</evidence>
<dbReference type="CDD" id="cd00110">
    <property type="entry name" value="LamG"/>
    <property type="match status" value="1"/>
</dbReference>
<keyword evidence="2" id="KW-0812">Transmembrane</keyword>
<evidence type="ECO:0000259" key="3">
    <source>
        <dbReference type="PROSITE" id="PS50025"/>
    </source>
</evidence>
<dbReference type="PANTHER" id="PTHR15036">
    <property type="entry name" value="PIKACHURIN-LIKE PROTEIN"/>
    <property type="match status" value="1"/>
</dbReference>
<feature type="domain" description="Laminin G" evidence="3">
    <location>
        <begin position="44"/>
        <end position="224"/>
    </location>
</feature>
<dbReference type="InterPro" id="IPR013320">
    <property type="entry name" value="ConA-like_dom_sf"/>
</dbReference>
<dbReference type="SMART" id="SM00282">
    <property type="entry name" value="LamG"/>
    <property type="match status" value="1"/>
</dbReference>
<keyword evidence="2" id="KW-1133">Transmembrane helix</keyword>
<evidence type="ECO:0000256" key="1">
    <source>
        <dbReference type="PROSITE-ProRule" id="PRU00122"/>
    </source>
</evidence>
<accession>A0AAV2I375</accession>
<comment type="caution">
    <text evidence="4">The sequence shown here is derived from an EMBL/GenBank/DDBJ whole genome shotgun (WGS) entry which is preliminary data.</text>
</comment>
<feature type="transmembrane region" description="Helical" evidence="2">
    <location>
        <begin position="6"/>
        <end position="25"/>
    </location>
</feature>
<dbReference type="Proteomes" id="UP001497497">
    <property type="component" value="Unassembled WGS sequence"/>
</dbReference>
<dbReference type="InterPro" id="IPR001791">
    <property type="entry name" value="Laminin_G"/>
</dbReference>
<proteinExistence type="predicted"/>
<dbReference type="Pfam" id="PF02210">
    <property type="entry name" value="Laminin_G_2"/>
    <property type="match status" value="1"/>
</dbReference>
<dbReference type="Gene3D" id="2.60.120.200">
    <property type="match status" value="1"/>
</dbReference>
<reference evidence="4 5" key="1">
    <citation type="submission" date="2024-04" db="EMBL/GenBank/DDBJ databases">
        <authorList>
            <consortium name="Genoscope - CEA"/>
            <person name="William W."/>
        </authorList>
    </citation>
    <scope>NUCLEOTIDE SEQUENCE [LARGE SCALE GENOMIC DNA]</scope>
</reference>
<dbReference type="SUPFAM" id="SSF49899">
    <property type="entry name" value="Concanavalin A-like lectins/glucanases"/>
    <property type="match status" value="1"/>
</dbReference>
<dbReference type="PANTHER" id="PTHR15036:SF49">
    <property type="entry name" value="AXOTACTIN"/>
    <property type="match status" value="1"/>
</dbReference>
<keyword evidence="2" id="KW-0472">Membrane</keyword>
<keyword evidence="5" id="KW-1185">Reference proteome</keyword>
<dbReference type="AlphaFoldDB" id="A0AAV2I375"/>
<dbReference type="GO" id="GO:0016020">
    <property type="term" value="C:membrane"/>
    <property type="evidence" value="ECO:0007669"/>
    <property type="project" value="UniProtKB-SubCell"/>
</dbReference>
<name>A0AAV2I375_LYMST</name>
<protein>
    <recommendedName>
        <fullName evidence="3">Laminin G domain-containing protein</fullName>
    </recommendedName>
</protein>
<dbReference type="PROSITE" id="PS50025">
    <property type="entry name" value="LAM_G_DOMAIN"/>
    <property type="match status" value="1"/>
</dbReference>
<organism evidence="4 5">
    <name type="scientific">Lymnaea stagnalis</name>
    <name type="common">Great pond snail</name>
    <name type="synonym">Helix stagnalis</name>
    <dbReference type="NCBI Taxonomy" id="6523"/>
    <lineage>
        <taxon>Eukaryota</taxon>
        <taxon>Metazoa</taxon>
        <taxon>Spiralia</taxon>
        <taxon>Lophotrochozoa</taxon>
        <taxon>Mollusca</taxon>
        <taxon>Gastropoda</taxon>
        <taxon>Heterobranchia</taxon>
        <taxon>Euthyneura</taxon>
        <taxon>Panpulmonata</taxon>
        <taxon>Hygrophila</taxon>
        <taxon>Lymnaeoidea</taxon>
        <taxon>Lymnaeidae</taxon>
        <taxon>Lymnaea</taxon>
    </lineage>
</organism>
<dbReference type="EMBL" id="CAXITT010000413">
    <property type="protein sequence ID" value="CAL1541086.1"/>
    <property type="molecule type" value="Genomic_DNA"/>
</dbReference>